<name>A0AA88YHI3_PINIB</name>
<dbReference type="PANTHER" id="PTHR45682">
    <property type="entry name" value="AGAP008228-PA"/>
    <property type="match status" value="1"/>
</dbReference>
<feature type="active site" description="Phosphocysteine intermediate" evidence="2">
    <location>
        <position position="127"/>
    </location>
</feature>
<evidence type="ECO:0000313" key="6">
    <source>
        <dbReference type="EMBL" id="KAK3101801.1"/>
    </source>
</evidence>
<dbReference type="InterPro" id="IPR000340">
    <property type="entry name" value="Dual-sp_phosphatase_cat-dom"/>
</dbReference>
<comment type="catalytic activity">
    <reaction evidence="3">
        <text>O-phospho-L-threonyl-[protein] + H2O = L-threonyl-[protein] + phosphate</text>
        <dbReference type="Rhea" id="RHEA:47004"/>
        <dbReference type="Rhea" id="RHEA-COMP:11060"/>
        <dbReference type="Rhea" id="RHEA-COMP:11605"/>
        <dbReference type="ChEBI" id="CHEBI:15377"/>
        <dbReference type="ChEBI" id="CHEBI:30013"/>
        <dbReference type="ChEBI" id="CHEBI:43474"/>
        <dbReference type="ChEBI" id="CHEBI:61977"/>
        <dbReference type="EC" id="3.1.3.16"/>
    </reaction>
</comment>
<dbReference type="Pfam" id="PF00782">
    <property type="entry name" value="DSPc"/>
    <property type="match status" value="1"/>
</dbReference>
<keyword evidence="3" id="KW-0904">Protein phosphatase</keyword>
<dbReference type="InterPro" id="IPR000387">
    <property type="entry name" value="Tyr_Pase_dom"/>
</dbReference>
<evidence type="ECO:0000259" key="4">
    <source>
        <dbReference type="PROSITE" id="PS50054"/>
    </source>
</evidence>
<dbReference type="GO" id="GO:0008138">
    <property type="term" value="F:protein tyrosine/serine/threonine phosphatase activity"/>
    <property type="evidence" value="ECO:0007669"/>
    <property type="project" value="UniProtKB-UniRule"/>
</dbReference>
<dbReference type="AlphaFoldDB" id="A0AA88YHI3"/>
<dbReference type="GO" id="GO:0043409">
    <property type="term" value="P:negative regulation of MAPK cascade"/>
    <property type="evidence" value="ECO:0007669"/>
    <property type="project" value="TreeGrafter"/>
</dbReference>
<dbReference type="InterPro" id="IPR020405">
    <property type="entry name" value="Atypical_DUSP_subfamA"/>
</dbReference>
<dbReference type="Proteomes" id="UP001186944">
    <property type="component" value="Unassembled WGS sequence"/>
</dbReference>
<evidence type="ECO:0000256" key="3">
    <source>
        <dbReference type="RuleBase" id="RU366038"/>
    </source>
</evidence>
<reference evidence="6" key="1">
    <citation type="submission" date="2019-08" db="EMBL/GenBank/DDBJ databases">
        <title>The improved chromosome-level genome for the pearl oyster Pinctada fucata martensii using PacBio sequencing and Hi-C.</title>
        <authorList>
            <person name="Zheng Z."/>
        </authorList>
    </citation>
    <scope>NUCLEOTIDE SEQUENCE</scope>
    <source>
        <strain evidence="6">ZZ-2019</strain>
        <tissue evidence="6">Adductor muscle</tissue>
    </source>
</reference>
<evidence type="ECO:0000256" key="1">
    <source>
        <dbReference type="ARBA" id="ARBA00008601"/>
    </source>
</evidence>
<dbReference type="InterPro" id="IPR020422">
    <property type="entry name" value="TYR_PHOSPHATASE_DUAL_dom"/>
</dbReference>
<dbReference type="GO" id="GO:0005737">
    <property type="term" value="C:cytoplasm"/>
    <property type="evidence" value="ECO:0007669"/>
    <property type="project" value="TreeGrafter"/>
</dbReference>
<dbReference type="EMBL" id="VSWD01000005">
    <property type="protein sequence ID" value="KAK3101801.1"/>
    <property type="molecule type" value="Genomic_DNA"/>
</dbReference>
<keyword evidence="7" id="KW-1185">Reference proteome</keyword>
<dbReference type="GO" id="GO:0033549">
    <property type="term" value="F:MAP kinase phosphatase activity"/>
    <property type="evidence" value="ECO:0007669"/>
    <property type="project" value="TreeGrafter"/>
</dbReference>
<protein>
    <recommendedName>
        <fullName evidence="3">Dual specificity protein phosphatase</fullName>
        <ecNumber evidence="3">3.1.3.16</ecNumber>
        <ecNumber evidence="3">3.1.3.48</ecNumber>
    </recommendedName>
</protein>
<dbReference type="EC" id="3.1.3.48" evidence="3"/>
<dbReference type="Gene3D" id="3.90.190.10">
    <property type="entry name" value="Protein tyrosine phosphatase superfamily"/>
    <property type="match status" value="1"/>
</dbReference>
<organism evidence="6 7">
    <name type="scientific">Pinctada imbricata</name>
    <name type="common">Atlantic pearl-oyster</name>
    <name type="synonym">Pinctada martensii</name>
    <dbReference type="NCBI Taxonomy" id="66713"/>
    <lineage>
        <taxon>Eukaryota</taxon>
        <taxon>Metazoa</taxon>
        <taxon>Spiralia</taxon>
        <taxon>Lophotrochozoa</taxon>
        <taxon>Mollusca</taxon>
        <taxon>Bivalvia</taxon>
        <taxon>Autobranchia</taxon>
        <taxon>Pteriomorphia</taxon>
        <taxon>Pterioida</taxon>
        <taxon>Pterioidea</taxon>
        <taxon>Pteriidae</taxon>
        <taxon>Pinctada</taxon>
    </lineage>
</organism>
<gene>
    <name evidence="6" type="ORF">FSP39_006448</name>
</gene>
<evidence type="ECO:0000313" key="7">
    <source>
        <dbReference type="Proteomes" id="UP001186944"/>
    </source>
</evidence>
<dbReference type="InterPro" id="IPR029021">
    <property type="entry name" value="Prot-tyrosine_phosphatase-like"/>
</dbReference>
<dbReference type="GO" id="GO:0004722">
    <property type="term" value="F:protein serine/threonine phosphatase activity"/>
    <property type="evidence" value="ECO:0007669"/>
    <property type="project" value="UniProtKB-EC"/>
</dbReference>
<feature type="domain" description="Tyrosine-protein phosphatase" evidence="4">
    <location>
        <begin position="33"/>
        <end position="182"/>
    </location>
</feature>
<dbReference type="PRINTS" id="PR01908">
    <property type="entry name" value="ADSPHPHTASE"/>
</dbReference>
<comment type="function">
    <text evidence="3">Dual specificity phosphatase able to dephosphorylate phosphotyrosine, phosphoserine and phosphothreonine residues, with a preference for phosphotyrosine as a substrate.</text>
</comment>
<comment type="caution">
    <text evidence="6">The sequence shown here is derived from an EMBL/GenBank/DDBJ whole genome shotgun (WGS) entry which is preliminary data.</text>
</comment>
<dbReference type="EC" id="3.1.3.16" evidence="3"/>
<dbReference type="PROSITE" id="PS50054">
    <property type="entry name" value="TYR_PHOSPHATASE_DUAL"/>
    <property type="match status" value="1"/>
</dbReference>
<proteinExistence type="inferred from homology"/>
<sequence>MAAPDDDGPCTPEDLDTIITAPSGGLTMLPTDGYNEVYPDLLIGDESIAKDRIGLKRIGVTHVLNTAVGKTPYHVNTNHVMYSRLGIQFMGIEAMDTMNFQLHPYFNQCADFIDKALENGGKVLVNCKVGASRSATITLAFLMIKRHMTVKNALRMVRQKREVCPNEGFLQQLCDLNETLRKAGHFTKHTCNSKA</sequence>
<dbReference type="SMART" id="SM00195">
    <property type="entry name" value="DSPc"/>
    <property type="match status" value="1"/>
</dbReference>
<dbReference type="CDD" id="cd14515">
    <property type="entry name" value="DUSP3-like"/>
    <property type="match status" value="1"/>
</dbReference>
<keyword evidence="3" id="KW-0378">Hydrolase</keyword>
<dbReference type="PROSITE" id="PS50056">
    <property type="entry name" value="TYR_PHOSPHATASE_2"/>
    <property type="match status" value="1"/>
</dbReference>
<dbReference type="GO" id="GO:0004725">
    <property type="term" value="F:protein tyrosine phosphatase activity"/>
    <property type="evidence" value="ECO:0007669"/>
    <property type="project" value="UniProtKB-EC"/>
</dbReference>
<evidence type="ECO:0000259" key="5">
    <source>
        <dbReference type="PROSITE" id="PS50056"/>
    </source>
</evidence>
<comment type="similarity">
    <text evidence="1 3">Belongs to the protein-tyrosine phosphatase family. Non-receptor class dual specificity subfamily.</text>
</comment>
<comment type="catalytic activity">
    <reaction evidence="3">
        <text>O-phospho-L-seryl-[protein] + H2O = L-seryl-[protein] + phosphate</text>
        <dbReference type="Rhea" id="RHEA:20629"/>
        <dbReference type="Rhea" id="RHEA-COMP:9863"/>
        <dbReference type="Rhea" id="RHEA-COMP:11604"/>
        <dbReference type="ChEBI" id="CHEBI:15377"/>
        <dbReference type="ChEBI" id="CHEBI:29999"/>
        <dbReference type="ChEBI" id="CHEBI:43474"/>
        <dbReference type="ChEBI" id="CHEBI:83421"/>
        <dbReference type="EC" id="3.1.3.16"/>
    </reaction>
</comment>
<accession>A0AA88YHI3</accession>
<dbReference type="PRINTS" id="PR01909">
    <property type="entry name" value="ADSPHPHTASEA"/>
</dbReference>
<dbReference type="PANTHER" id="PTHR45682:SF1">
    <property type="entry name" value="DUAL SPECIFICITY PROTEIN PHOSPHATASE 3"/>
    <property type="match status" value="1"/>
</dbReference>
<feature type="domain" description="Tyrosine specific protein phosphatases" evidence="5">
    <location>
        <begin position="103"/>
        <end position="161"/>
    </location>
</feature>
<evidence type="ECO:0000256" key="2">
    <source>
        <dbReference type="PIRSR" id="PIRSR620405-1"/>
    </source>
</evidence>
<dbReference type="SUPFAM" id="SSF52799">
    <property type="entry name" value="(Phosphotyrosine protein) phosphatases II"/>
    <property type="match status" value="1"/>
</dbReference>
<comment type="catalytic activity">
    <reaction evidence="3">
        <text>O-phospho-L-tyrosyl-[protein] + H2O = L-tyrosyl-[protein] + phosphate</text>
        <dbReference type="Rhea" id="RHEA:10684"/>
        <dbReference type="Rhea" id="RHEA-COMP:10136"/>
        <dbReference type="Rhea" id="RHEA-COMP:20101"/>
        <dbReference type="ChEBI" id="CHEBI:15377"/>
        <dbReference type="ChEBI" id="CHEBI:43474"/>
        <dbReference type="ChEBI" id="CHEBI:46858"/>
        <dbReference type="ChEBI" id="CHEBI:61978"/>
        <dbReference type="EC" id="3.1.3.48"/>
    </reaction>
</comment>